<evidence type="ECO:0000313" key="3">
    <source>
        <dbReference type="Proteomes" id="UP001158045"/>
    </source>
</evidence>
<sequence length="427" mass="49380">MFFADLTKLHLYLDGYCFALFRKIDEEMVPQLHLIDESNMQSDFVKNIMNTEKYNIYLSELFEYSSKRYQFALQFDSKSMDIYYKIPEVLEIEFRSLLDTIIYETLSYINECVQGLILNEEIHERHYSDLLKQSGKRLLQHILQNEHAINPFEKFNKISSLSYEKSFSDGKILLLNTQASQALASQHILKPMVHFETKIPLSNTRHIRKILELSNSEVYLVSDGEYLHNTVEFKPLHDSINHFFTIEFNNYFSWQLTYNGNKLMQITHEEVFIPKPKVSFFSFSTELKKVFQAIESKKVLNLYRLILEALKQPKGTIIVVSKNARSEAFRLRNQGFLIDALSLSPSIIRSITSIDGAVLMDLDGTCHGIGVILDGIATEKGDPSRGARYNSAIRYVETINKTPNYSNCFAVVISEDGDVDMVSHFLF</sequence>
<proteinExistence type="predicted"/>
<name>A0ABT6NBF1_9FIRM</name>
<dbReference type="InterPro" id="IPR048555">
    <property type="entry name" value="DACNH"/>
</dbReference>
<organism evidence="2 3">
    <name type="scientific">Fusibacter bizertensis</name>
    <dbReference type="NCBI Taxonomy" id="1488331"/>
    <lineage>
        <taxon>Bacteria</taxon>
        <taxon>Bacillati</taxon>
        <taxon>Bacillota</taxon>
        <taxon>Clostridia</taxon>
        <taxon>Eubacteriales</taxon>
        <taxon>Eubacteriales Family XII. Incertae Sedis</taxon>
        <taxon>Fusibacter</taxon>
    </lineage>
</organism>
<evidence type="ECO:0000259" key="1">
    <source>
        <dbReference type="PROSITE" id="PS51794"/>
    </source>
</evidence>
<dbReference type="SUPFAM" id="SSF143597">
    <property type="entry name" value="YojJ-like"/>
    <property type="match status" value="1"/>
</dbReference>
<protein>
    <submittedName>
        <fullName evidence="2">Diadenylate cyclase</fullName>
    </submittedName>
</protein>
<accession>A0ABT6NBF1</accession>
<dbReference type="InterPro" id="IPR036888">
    <property type="entry name" value="DNA_integrity_DisA_N_sf"/>
</dbReference>
<dbReference type="RefSeq" id="WP_281093569.1">
    <property type="nucleotide sequence ID" value="NZ_JARYZI010000003.1"/>
</dbReference>
<gene>
    <name evidence="2" type="ORF">QE109_06295</name>
</gene>
<dbReference type="Pfam" id="PF02457">
    <property type="entry name" value="DAC"/>
    <property type="match status" value="1"/>
</dbReference>
<evidence type="ECO:0000313" key="2">
    <source>
        <dbReference type="EMBL" id="MDH8677748.1"/>
    </source>
</evidence>
<keyword evidence="3" id="KW-1185">Reference proteome</keyword>
<feature type="domain" description="DAC" evidence="1">
    <location>
        <begin position="284"/>
        <end position="427"/>
    </location>
</feature>
<dbReference type="Pfam" id="PF21750">
    <property type="entry name" value="DACNH"/>
    <property type="match status" value="1"/>
</dbReference>
<dbReference type="InterPro" id="IPR003390">
    <property type="entry name" value="DNA_integrity_scan_DisA_N"/>
</dbReference>
<dbReference type="EMBL" id="JARYZI010000003">
    <property type="protein sequence ID" value="MDH8677748.1"/>
    <property type="molecule type" value="Genomic_DNA"/>
</dbReference>
<dbReference type="Gene3D" id="3.40.1700.10">
    <property type="entry name" value="DNA integrity scanning protein, DisA, N-terminal domain"/>
    <property type="match status" value="1"/>
</dbReference>
<dbReference type="PROSITE" id="PS51794">
    <property type="entry name" value="DAC"/>
    <property type="match status" value="1"/>
</dbReference>
<reference evidence="2 3" key="1">
    <citation type="submission" date="2023-04" db="EMBL/GenBank/DDBJ databases">
        <title>Fusibacter bizertensis strain WBS, isolated from littoral bottom sediments of the Arctic seas - biochemical and genomic analysis.</title>
        <authorList>
            <person name="Brioukhanov A.L."/>
        </authorList>
    </citation>
    <scope>NUCLEOTIDE SEQUENCE [LARGE SCALE GENOMIC DNA]</scope>
    <source>
        <strain evidence="2 3">WBS</strain>
    </source>
</reference>
<dbReference type="Proteomes" id="UP001158045">
    <property type="component" value="Unassembled WGS sequence"/>
</dbReference>
<comment type="caution">
    <text evidence="2">The sequence shown here is derived from an EMBL/GenBank/DDBJ whole genome shotgun (WGS) entry which is preliminary data.</text>
</comment>